<evidence type="ECO:0000256" key="2">
    <source>
        <dbReference type="SAM" id="MobiDB-lite"/>
    </source>
</evidence>
<organism evidence="3">
    <name type="scientific">Thermosulfidibacter takaii</name>
    <dbReference type="NCBI Taxonomy" id="412593"/>
    <lineage>
        <taxon>Bacteria</taxon>
        <taxon>Pseudomonadati</taxon>
        <taxon>Thermosulfidibacterota</taxon>
        <taxon>Thermosulfidibacteria</taxon>
        <taxon>Thermosulfidibacterales</taxon>
        <taxon>Thermosulfidibacteraceae</taxon>
    </lineage>
</organism>
<protein>
    <submittedName>
        <fullName evidence="3">CoA transferase</fullName>
    </submittedName>
</protein>
<dbReference type="Gene3D" id="3.30.1540.10">
    <property type="entry name" value="formyl-coa transferase, domain 3"/>
    <property type="match status" value="1"/>
</dbReference>
<dbReference type="PANTHER" id="PTHR48207">
    <property type="entry name" value="SUCCINATE--HYDROXYMETHYLGLUTARATE COA-TRANSFERASE"/>
    <property type="match status" value="1"/>
</dbReference>
<keyword evidence="1 3" id="KW-0808">Transferase</keyword>
<gene>
    <name evidence="3" type="ORF">ENF32_02490</name>
</gene>
<evidence type="ECO:0000256" key="1">
    <source>
        <dbReference type="ARBA" id="ARBA00022679"/>
    </source>
</evidence>
<dbReference type="InterPro" id="IPR023606">
    <property type="entry name" value="CoA-Trfase_III_dom_1_sf"/>
</dbReference>
<dbReference type="Proteomes" id="UP000885690">
    <property type="component" value="Unassembled WGS sequence"/>
</dbReference>
<dbReference type="InterPro" id="IPR003673">
    <property type="entry name" value="CoA-Trfase_fam_III"/>
</dbReference>
<dbReference type="SUPFAM" id="SSF89796">
    <property type="entry name" value="CoA-transferase family III (CaiB/BaiF)"/>
    <property type="match status" value="1"/>
</dbReference>
<name>A0A7C0U623_9BACT</name>
<evidence type="ECO:0000313" key="3">
    <source>
        <dbReference type="EMBL" id="HDD52922.1"/>
    </source>
</evidence>
<dbReference type="Gene3D" id="3.40.50.10540">
    <property type="entry name" value="Crotonobetainyl-coa:carnitine coa-transferase, domain 1"/>
    <property type="match status" value="1"/>
</dbReference>
<dbReference type="GO" id="GO:0008410">
    <property type="term" value="F:CoA-transferase activity"/>
    <property type="evidence" value="ECO:0007669"/>
    <property type="project" value="TreeGrafter"/>
</dbReference>
<dbReference type="EMBL" id="DQWS01000098">
    <property type="protein sequence ID" value="HDD52922.1"/>
    <property type="molecule type" value="Genomic_DNA"/>
</dbReference>
<dbReference type="InterPro" id="IPR050483">
    <property type="entry name" value="CoA-transferase_III_domain"/>
</dbReference>
<accession>A0A7C0U623</accession>
<dbReference type="Pfam" id="PF02515">
    <property type="entry name" value="CoA_transf_3"/>
    <property type="match status" value="1"/>
</dbReference>
<proteinExistence type="predicted"/>
<sequence length="470" mass="54559">MEKFERIPIEDQPGPKSQEEMDEMKMPFEEYCRKAFDVGNEFVKPTALKGIRWLSTTMYIFTPHSVTNLAELGAEVIKVEMPRMGDPMRHCAPFNETYVYPLHDSRPMTGTGVACFNANVNEYYISMDYHREEIKEAFYSLVRMSDGLTECYRPGTFDRWKQSYRYLQEINPRFIYVWGGGFGYGPKIWGGSYDILGQAHAGLASITGFHEDFGGHCTKSTNWNIDWYSGTQITVAILAAILWRRKTGLGTMIEFSQVQAATRCLGYTVPLYGRFGIVRQRWGNWDTQLCVHGIIICGKSDYPNEKNPQLRDEARYVMVSAFNDPDFKELCNVIKRPDLYEKYQNHKTRVEAEAQVEIYHELEKWAADKSRSEVVRILKEAGLLAMPVLNDKEVYESEHYRQRGTIRWQADPWYGDSLVHSTYSCGLMSKTPRRKFWDLRAVGADNIKIYHELLGYPMSTIKEWYDKTII</sequence>
<dbReference type="PANTHER" id="PTHR48207:SF3">
    <property type="entry name" value="SUCCINATE--HYDROXYMETHYLGLUTARATE COA-TRANSFERASE"/>
    <property type="match status" value="1"/>
</dbReference>
<dbReference type="AlphaFoldDB" id="A0A7C0U623"/>
<reference evidence="3" key="1">
    <citation type="journal article" date="2020" name="mSystems">
        <title>Genome- and Community-Level Interaction Insights into Carbon Utilization and Element Cycling Functions of Hydrothermarchaeota in Hydrothermal Sediment.</title>
        <authorList>
            <person name="Zhou Z."/>
            <person name="Liu Y."/>
            <person name="Xu W."/>
            <person name="Pan J."/>
            <person name="Luo Z.H."/>
            <person name="Li M."/>
        </authorList>
    </citation>
    <scope>NUCLEOTIDE SEQUENCE [LARGE SCALE GENOMIC DNA]</scope>
    <source>
        <strain evidence="3">HyVt-115</strain>
    </source>
</reference>
<dbReference type="InterPro" id="IPR044855">
    <property type="entry name" value="CoA-Trfase_III_dom3_sf"/>
</dbReference>
<comment type="caution">
    <text evidence="3">The sequence shown here is derived from an EMBL/GenBank/DDBJ whole genome shotgun (WGS) entry which is preliminary data.</text>
</comment>
<feature type="region of interest" description="Disordered" evidence="2">
    <location>
        <begin position="1"/>
        <end position="21"/>
    </location>
</feature>